<feature type="region of interest" description="Disordered" evidence="1">
    <location>
        <begin position="31"/>
        <end position="59"/>
    </location>
</feature>
<evidence type="ECO:0000256" key="1">
    <source>
        <dbReference type="SAM" id="MobiDB-lite"/>
    </source>
</evidence>
<evidence type="ECO:0000259" key="3">
    <source>
        <dbReference type="Pfam" id="PF13472"/>
    </source>
</evidence>
<reference evidence="4 5" key="1">
    <citation type="submission" date="2023-10" db="EMBL/GenBank/DDBJ databases">
        <title>Complete genome sequence of a Sphingomonadaceae bacterium.</title>
        <authorList>
            <person name="Yan C."/>
        </authorList>
    </citation>
    <scope>NUCLEOTIDE SEQUENCE [LARGE SCALE GENOMIC DNA]</scope>
    <source>
        <strain evidence="4 5">SCSIO 66989</strain>
    </source>
</reference>
<protein>
    <submittedName>
        <fullName evidence="4">Arylesterase</fullName>
    </submittedName>
</protein>
<gene>
    <name evidence="4" type="ORF">RB602_04935</name>
</gene>
<evidence type="ECO:0000313" key="5">
    <source>
        <dbReference type="Proteomes" id="UP001302429"/>
    </source>
</evidence>
<dbReference type="InterPro" id="IPR051532">
    <property type="entry name" value="Ester_Hydrolysis_Enzymes"/>
</dbReference>
<proteinExistence type="predicted"/>
<dbReference type="PANTHER" id="PTHR30383">
    <property type="entry name" value="THIOESTERASE 1/PROTEASE 1/LYSOPHOSPHOLIPASE L1"/>
    <property type="match status" value="1"/>
</dbReference>
<organism evidence="4 5">
    <name type="scientific">Alterisphingorhabdus coralli</name>
    <dbReference type="NCBI Taxonomy" id="3071408"/>
    <lineage>
        <taxon>Bacteria</taxon>
        <taxon>Pseudomonadati</taxon>
        <taxon>Pseudomonadota</taxon>
        <taxon>Alphaproteobacteria</taxon>
        <taxon>Sphingomonadales</taxon>
        <taxon>Sphingomonadaceae</taxon>
        <taxon>Alterisphingorhabdus (ex Yan et al. 2024)</taxon>
    </lineage>
</organism>
<feature type="chain" id="PRO_5041676122" evidence="2">
    <location>
        <begin position="31"/>
        <end position="247"/>
    </location>
</feature>
<dbReference type="Proteomes" id="UP001302429">
    <property type="component" value="Chromosome"/>
</dbReference>
<feature type="signal peptide" evidence="2">
    <location>
        <begin position="1"/>
        <end position="30"/>
    </location>
</feature>
<dbReference type="Gene3D" id="3.40.50.1110">
    <property type="entry name" value="SGNH hydrolase"/>
    <property type="match status" value="1"/>
</dbReference>
<dbReference type="EMBL" id="CP136594">
    <property type="protein sequence ID" value="WOE76067.1"/>
    <property type="molecule type" value="Genomic_DNA"/>
</dbReference>
<dbReference type="InterPro" id="IPR036514">
    <property type="entry name" value="SGNH_hydro_sf"/>
</dbReference>
<keyword evidence="2" id="KW-0732">Signal</keyword>
<accession>A0AA97I1I2</accession>
<keyword evidence="5" id="KW-1185">Reference proteome</keyword>
<name>A0AA97I1I2_9SPHN</name>
<dbReference type="CDD" id="cd01822">
    <property type="entry name" value="Lysophospholipase_L1_like"/>
    <property type="match status" value="1"/>
</dbReference>
<sequence length="247" mass="25846">MKSSTLKPYSVPLLLCQLSLLLLSACGPSASTNDSANRPGASAEDASTSGKPLTGPQSPEAADTLILALGDSLYAGYNLDRGEGFPEELQNALVADGMNVFVVNAGVSGDTSAAGRQRLDYALEGLPRNPDLVVLGLGGNDMLRGIEPEQTRANLDAMLKTLSDRKIKVVLTGMLAAPNLGPEYADAFNPIFPDLAKQYDAALYPFFLDGVVTDSELMLEDGIHPNAEGVDLVVEKIAPVVTGALAE</sequence>
<dbReference type="PANTHER" id="PTHR30383:SF24">
    <property type="entry name" value="THIOESTERASE 1_PROTEASE 1_LYSOPHOSPHOLIPASE L1"/>
    <property type="match status" value="1"/>
</dbReference>
<feature type="domain" description="SGNH hydrolase-type esterase" evidence="3">
    <location>
        <begin position="68"/>
        <end position="230"/>
    </location>
</feature>
<dbReference type="Pfam" id="PF13472">
    <property type="entry name" value="Lipase_GDSL_2"/>
    <property type="match status" value="1"/>
</dbReference>
<dbReference type="SUPFAM" id="SSF52266">
    <property type="entry name" value="SGNH hydrolase"/>
    <property type="match status" value="1"/>
</dbReference>
<dbReference type="KEGG" id="acoa:RB602_04935"/>
<dbReference type="RefSeq" id="WP_317083500.1">
    <property type="nucleotide sequence ID" value="NZ_CP136594.1"/>
</dbReference>
<evidence type="ECO:0000313" key="4">
    <source>
        <dbReference type="EMBL" id="WOE76067.1"/>
    </source>
</evidence>
<dbReference type="InterPro" id="IPR013830">
    <property type="entry name" value="SGNH_hydro"/>
</dbReference>
<evidence type="ECO:0000256" key="2">
    <source>
        <dbReference type="SAM" id="SignalP"/>
    </source>
</evidence>
<dbReference type="GO" id="GO:0004622">
    <property type="term" value="F:phosphatidylcholine lysophospholipase activity"/>
    <property type="evidence" value="ECO:0007669"/>
    <property type="project" value="TreeGrafter"/>
</dbReference>
<dbReference type="PROSITE" id="PS51257">
    <property type="entry name" value="PROKAR_LIPOPROTEIN"/>
    <property type="match status" value="1"/>
</dbReference>
<feature type="compositionally biased region" description="Polar residues" evidence="1">
    <location>
        <begin position="45"/>
        <end position="57"/>
    </location>
</feature>
<dbReference type="AlphaFoldDB" id="A0AA97I1I2"/>